<dbReference type="RefSeq" id="WP_188156212.1">
    <property type="nucleotide sequence ID" value="NZ_CP061280.1"/>
</dbReference>
<evidence type="ECO:0008006" key="3">
    <source>
        <dbReference type="Google" id="ProtNLM"/>
    </source>
</evidence>
<dbReference type="EMBL" id="CP061280">
    <property type="protein sequence ID" value="QNS14565.1"/>
    <property type="molecule type" value="Genomic_DNA"/>
</dbReference>
<accession>A0A7H1C0R0</accession>
<sequence length="147" mass="15492">MAKIYDDRHDVAFAGMKSDSRFDTVETFAAETDIPFGAVVTVGTKPNQAKLGGSKAAGIALHTHTKAMNTTYTKFDAVSVLTRGVAWCKVKGEETITERGAVQFDVATGEVSDSAGTALTNAIFRSGVIATKDGSKIALVELHAPQI</sequence>
<dbReference type="Proteomes" id="UP000576260">
    <property type="component" value="Chromosome"/>
</dbReference>
<protein>
    <recommendedName>
        <fullName evidence="3">DUF2190 family protein</fullName>
    </recommendedName>
</protein>
<dbReference type="AlphaFoldDB" id="A0A7H1C0R0"/>
<reference evidence="1 2" key="1">
    <citation type="submission" date="2020-09" db="EMBL/GenBank/DDBJ databases">
        <title>Mannheimia bovis sp.nov., isolated from a cow.</title>
        <authorList>
            <person name="Li F."/>
        </authorList>
    </citation>
    <scope>NUCLEOTIDE SEQUENCE [LARGE SCALE GENOMIC DNA]</scope>
    <source>
        <strain evidence="1 2">ZY190616</strain>
    </source>
</reference>
<dbReference type="InterPro" id="IPR054438">
    <property type="entry name" value="Struct_cement_gp24/gp6"/>
</dbReference>
<name>A0A7H1C0R0_9PAST</name>
<dbReference type="Pfam" id="PF22758">
    <property type="entry name" value="Phage_cement"/>
    <property type="match status" value="1"/>
</dbReference>
<evidence type="ECO:0000313" key="1">
    <source>
        <dbReference type="EMBL" id="QNS14565.1"/>
    </source>
</evidence>
<organism evidence="1 2">
    <name type="scientific">Mannheimia bovis</name>
    <dbReference type="NCBI Taxonomy" id="2770636"/>
    <lineage>
        <taxon>Bacteria</taxon>
        <taxon>Pseudomonadati</taxon>
        <taxon>Pseudomonadota</taxon>
        <taxon>Gammaproteobacteria</taxon>
        <taxon>Pasteurellales</taxon>
        <taxon>Pasteurellaceae</taxon>
        <taxon>Mannheimia</taxon>
    </lineage>
</organism>
<proteinExistence type="predicted"/>
<keyword evidence="2" id="KW-1185">Reference proteome</keyword>
<evidence type="ECO:0000313" key="2">
    <source>
        <dbReference type="Proteomes" id="UP000576260"/>
    </source>
</evidence>
<dbReference type="KEGG" id="mbos:ICJ55_07295"/>
<gene>
    <name evidence="1" type="ORF">ICJ55_07295</name>
</gene>